<evidence type="ECO:0000256" key="7">
    <source>
        <dbReference type="ARBA" id="ARBA00023163"/>
    </source>
</evidence>
<keyword evidence="7" id="KW-0804">Transcription</keyword>
<evidence type="ECO:0000256" key="2">
    <source>
        <dbReference type="ARBA" id="ARBA00022723"/>
    </source>
</evidence>
<accession>A0A6A5HKT4</accession>
<feature type="domain" description="Nuclear receptor" evidence="10">
    <location>
        <begin position="132"/>
        <end position="210"/>
    </location>
</feature>
<dbReference type="GO" id="GO:0000978">
    <property type="term" value="F:RNA polymerase II cis-regulatory region sequence-specific DNA binding"/>
    <property type="evidence" value="ECO:0007669"/>
    <property type="project" value="TreeGrafter"/>
</dbReference>
<dbReference type="PANTHER" id="PTHR24082:SF283">
    <property type="entry name" value="NUCLEAR HORMONE RECEPTOR HR96"/>
    <property type="match status" value="1"/>
</dbReference>
<dbReference type="InterPro" id="IPR013088">
    <property type="entry name" value="Znf_NHR/GATA"/>
</dbReference>
<dbReference type="RefSeq" id="XP_053590577.1">
    <property type="nucleotide sequence ID" value="XM_053726383.1"/>
</dbReference>
<dbReference type="PROSITE" id="PS51030">
    <property type="entry name" value="NUCLEAR_REC_DBD_2"/>
    <property type="match status" value="1"/>
</dbReference>
<evidence type="ECO:0000256" key="4">
    <source>
        <dbReference type="ARBA" id="ARBA00022833"/>
    </source>
</evidence>
<dbReference type="GO" id="GO:0045944">
    <property type="term" value="P:positive regulation of transcription by RNA polymerase II"/>
    <property type="evidence" value="ECO:0007669"/>
    <property type="project" value="TreeGrafter"/>
</dbReference>
<evidence type="ECO:0000313" key="11">
    <source>
        <dbReference type="EMBL" id="KAF1767741.1"/>
    </source>
</evidence>
<dbReference type="Proteomes" id="UP000483820">
    <property type="component" value="Chromosome II"/>
</dbReference>
<dbReference type="PROSITE" id="PS00031">
    <property type="entry name" value="NUCLEAR_REC_DBD_1"/>
    <property type="match status" value="1"/>
</dbReference>
<evidence type="ECO:0000256" key="8">
    <source>
        <dbReference type="ARBA" id="ARBA00023170"/>
    </source>
</evidence>
<dbReference type="PANTHER" id="PTHR24082">
    <property type="entry name" value="NUCLEAR HORMONE RECEPTOR"/>
    <property type="match status" value="1"/>
</dbReference>
<evidence type="ECO:0000313" key="12">
    <source>
        <dbReference type="Proteomes" id="UP000483820"/>
    </source>
</evidence>
<reference evidence="11 12" key="1">
    <citation type="submission" date="2019-12" db="EMBL/GenBank/DDBJ databases">
        <title>Chromosome-level assembly of the Caenorhabditis remanei genome.</title>
        <authorList>
            <person name="Teterina A.A."/>
            <person name="Willis J.H."/>
            <person name="Phillips P.C."/>
        </authorList>
    </citation>
    <scope>NUCLEOTIDE SEQUENCE [LARGE SCALE GENOMIC DNA]</scope>
    <source>
        <strain evidence="11 12">PX506</strain>
        <tissue evidence="11">Whole organism</tissue>
    </source>
</reference>
<keyword evidence="8" id="KW-0675">Receptor</keyword>
<protein>
    <recommendedName>
        <fullName evidence="10">Nuclear receptor domain-containing protein</fullName>
    </recommendedName>
</protein>
<sequence>MSATYSEEPLVKNVKIEDHFQPFSTLLDAIKLEEYENQLVTPESTSLKDQNRSEVSTSKSVMGNHEFQIPQQESFDASQKFQATPFQNTNDILPKDSVLVVQQQTKSHSVRRPPLLSDHMDLNPPIHPTSKRKECMICGDIPVGYNYGVLTCEGCKIFFQRYYHRHAELKCRMHSTCFSKKMDKNSRRYCQSCRMTKCLAQGMKCNQLIAEKDKASGVKNLLQNIFSIKRMSATNSEELLVNNVKIEDHSQPFSTLLDAIKLEEYENQLIQETSESTLLEDQNRFPAAEVSTSKSVMGNREFQIPQQESFEVSQEFQVTHFQNPNDIFPNESVVQQQTPPNFDEDSRQISHQIMRVAANSTKDRQDCFRQLLFATVFAFESSPTCTNVEEFFRMMGDRYARK</sequence>
<evidence type="ECO:0000256" key="6">
    <source>
        <dbReference type="ARBA" id="ARBA00023125"/>
    </source>
</evidence>
<keyword evidence="4" id="KW-0862">Zinc</keyword>
<gene>
    <name evidence="11" type="ORF">GCK72_007700</name>
</gene>
<name>A0A6A5HKT4_CAERE</name>
<dbReference type="Gene3D" id="3.30.50.10">
    <property type="entry name" value="Erythroid Transcription Factor GATA-1, subunit A"/>
    <property type="match status" value="1"/>
</dbReference>
<dbReference type="AlphaFoldDB" id="A0A6A5HKT4"/>
<keyword evidence="5" id="KW-0805">Transcription regulation</keyword>
<dbReference type="KEGG" id="crq:GCK72_007700"/>
<evidence type="ECO:0000256" key="9">
    <source>
        <dbReference type="ARBA" id="ARBA00023242"/>
    </source>
</evidence>
<dbReference type="SUPFAM" id="SSF57716">
    <property type="entry name" value="Glucocorticoid receptor-like (DNA-binding domain)"/>
    <property type="match status" value="1"/>
</dbReference>
<proteinExistence type="inferred from homology"/>
<keyword evidence="9" id="KW-0539">Nucleus</keyword>
<dbReference type="CDD" id="cd06916">
    <property type="entry name" value="NR_DBD_like"/>
    <property type="match status" value="1"/>
</dbReference>
<evidence type="ECO:0000259" key="10">
    <source>
        <dbReference type="PROSITE" id="PS51030"/>
    </source>
</evidence>
<evidence type="ECO:0000256" key="5">
    <source>
        <dbReference type="ARBA" id="ARBA00023015"/>
    </source>
</evidence>
<keyword evidence="3" id="KW-0863">Zinc-finger</keyword>
<dbReference type="GO" id="GO:0030154">
    <property type="term" value="P:cell differentiation"/>
    <property type="evidence" value="ECO:0007669"/>
    <property type="project" value="TreeGrafter"/>
</dbReference>
<dbReference type="GeneID" id="9804862"/>
<dbReference type="EMBL" id="WUAV01000002">
    <property type="protein sequence ID" value="KAF1767741.1"/>
    <property type="molecule type" value="Genomic_DNA"/>
</dbReference>
<dbReference type="GO" id="GO:0000122">
    <property type="term" value="P:negative regulation of transcription by RNA polymerase II"/>
    <property type="evidence" value="ECO:0007669"/>
    <property type="project" value="TreeGrafter"/>
</dbReference>
<keyword evidence="2" id="KW-0479">Metal-binding</keyword>
<dbReference type="CTD" id="9804862"/>
<keyword evidence="6" id="KW-0238">DNA-binding</keyword>
<dbReference type="GO" id="GO:0004879">
    <property type="term" value="F:nuclear receptor activity"/>
    <property type="evidence" value="ECO:0007669"/>
    <property type="project" value="TreeGrafter"/>
</dbReference>
<dbReference type="InterPro" id="IPR050234">
    <property type="entry name" value="Nuclear_hormone_rcpt_NR1"/>
</dbReference>
<evidence type="ECO:0000256" key="3">
    <source>
        <dbReference type="ARBA" id="ARBA00022771"/>
    </source>
</evidence>
<dbReference type="InterPro" id="IPR001628">
    <property type="entry name" value="Znf_hrmn_rcpt"/>
</dbReference>
<comment type="caution">
    <text evidence="11">The sequence shown here is derived from an EMBL/GenBank/DDBJ whole genome shotgun (WGS) entry which is preliminary data.</text>
</comment>
<dbReference type="GO" id="GO:0008270">
    <property type="term" value="F:zinc ion binding"/>
    <property type="evidence" value="ECO:0007669"/>
    <property type="project" value="UniProtKB-KW"/>
</dbReference>
<dbReference type="PRINTS" id="PR00047">
    <property type="entry name" value="STROIDFINGER"/>
</dbReference>
<comment type="similarity">
    <text evidence="1">Belongs to the nuclear hormone receptor family.</text>
</comment>
<organism evidence="11 12">
    <name type="scientific">Caenorhabditis remanei</name>
    <name type="common">Caenorhabditis vulgaris</name>
    <dbReference type="NCBI Taxonomy" id="31234"/>
    <lineage>
        <taxon>Eukaryota</taxon>
        <taxon>Metazoa</taxon>
        <taxon>Ecdysozoa</taxon>
        <taxon>Nematoda</taxon>
        <taxon>Chromadorea</taxon>
        <taxon>Rhabditida</taxon>
        <taxon>Rhabditina</taxon>
        <taxon>Rhabditomorpha</taxon>
        <taxon>Rhabditoidea</taxon>
        <taxon>Rhabditidae</taxon>
        <taxon>Peloderinae</taxon>
        <taxon>Caenorhabditis</taxon>
    </lineage>
</organism>
<dbReference type="SMART" id="SM00399">
    <property type="entry name" value="ZnF_C4"/>
    <property type="match status" value="1"/>
</dbReference>
<dbReference type="Pfam" id="PF00105">
    <property type="entry name" value="zf-C4"/>
    <property type="match status" value="1"/>
</dbReference>
<evidence type="ECO:0000256" key="1">
    <source>
        <dbReference type="ARBA" id="ARBA00005993"/>
    </source>
</evidence>